<organism evidence="1">
    <name type="scientific">Streptomyces sp. R02</name>
    <dbReference type="NCBI Taxonomy" id="3238623"/>
    <lineage>
        <taxon>Bacteria</taxon>
        <taxon>Bacillati</taxon>
        <taxon>Actinomycetota</taxon>
        <taxon>Actinomycetes</taxon>
        <taxon>Kitasatosporales</taxon>
        <taxon>Streptomycetaceae</taxon>
        <taxon>Streptomyces</taxon>
    </lineage>
</organism>
<protein>
    <submittedName>
        <fullName evidence="1">Zinc-binding dehydrogenase</fullName>
    </submittedName>
</protein>
<sequence length="63" mass="7075">MYDRHSEELWDYALSGRLRAVVHARVPLTEAARAHEIIEARADLGKVVLAPWHHLGASDGRTC</sequence>
<dbReference type="AlphaFoldDB" id="A0AB39LZY1"/>
<dbReference type="EMBL" id="CP163429">
    <property type="protein sequence ID" value="XDP98217.1"/>
    <property type="molecule type" value="Genomic_DNA"/>
</dbReference>
<proteinExistence type="predicted"/>
<accession>A0AB39LZY1</accession>
<dbReference type="Pfam" id="PF13602">
    <property type="entry name" value="ADH_zinc_N_2"/>
    <property type="match status" value="1"/>
</dbReference>
<name>A0AB39LZY1_9ACTN</name>
<reference evidence="1" key="1">
    <citation type="submission" date="2024-07" db="EMBL/GenBank/DDBJ databases">
        <authorList>
            <person name="Yu S.T."/>
        </authorList>
    </citation>
    <scope>NUCLEOTIDE SEQUENCE</scope>
    <source>
        <strain evidence="1">R02</strain>
    </source>
</reference>
<evidence type="ECO:0000313" key="1">
    <source>
        <dbReference type="EMBL" id="XDP98217.1"/>
    </source>
</evidence>
<dbReference type="RefSeq" id="WP_369161748.1">
    <property type="nucleotide sequence ID" value="NZ_CP163429.1"/>
</dbReference>
<dbReference type="Gene3D" id="3.90.180.10">
    <property type="entry name" value="Medium-chain alcohol dehydrogenases, catalytic domain"/>
    <property type="match status" value="1"/>
</dbReference>
<gene>
    <name evidence="1" type="ORF">AB5J57_16805</name>
</gene>